<dbReference type="InterPro" id="IPR004875">
    <property type="entry name" value="DDE_SF_endonuclease_dom"/>
</dbReference>
<feature type="domain" description="HTH CENPB-type" evidence="5">
    <location>
        <begin position="55"/>
        <end position="130"/>
    </location>
</feature>
<feature type="compositionally biased region" description="Basic residues" evidence="4">
    <location>
        <begin position="626"/>
        <end position="643"/>
    </location>
</feature>
<name>A0AAV1K9K5_9NEOP</name>
<dbReference type="InterPro" id="IPR006600">
    <property type="entry name" value="HTH_CenpB_DNA-bd_dom"/>
</dbReference>
<gene>
    <name evidence="6" type="ORF">PARMNEM_LOCUS1681</name>
</gene>
<keyword evidence="7" id="KW-1185">Reference proteome</keyword>
<dbReference type="GO" id="GO:0005634">
    <property type="term" value="C:nucleus"/>
    <property type="evidence" value="ECO:0007669"/>
    <property type="project" value="UniProtKB-SubCell"/>
</dbReference>
<dbReference type="PANTHER" id="PTHR19303">
    <property type="entry name" value="TRANSPOSON"/>
    <property type="match status" value="1"/>
</dbReference>
<dbReference type="InterPro" id="IPR007889">
    <property type="entry name" value="HTH_Psq"/>
</dbReference>
<feature type="region of interest" description="Disordered" evidence="4">
    <location>
        <begin position="589"/>
        <end position="683"/>
    </location>
</feature>
<proteinExistence type="predicted"/>
<evidence type="ECO:0000313" key="7">
    <source>
        <dbReference type="Proteomes" id="UP001314205"/>
    </source>
</evidence>
<evidence type="ECO:0000259" key="5">
    <source>
        <dbReference type="PROSITE" id="PS51253"/>
    </source>
</evidence>
<evidence type="ECO:0000256" key="3">
    <source>
        <dbReference type="ARBA" id="ARBA00023242"/>
    </source>
</evidence>
<dbReference type="Gene3D" id="3.30.420.10">
    <property type="entry name" value="Ribonuclease H-like superfamily/Ribonuclease H"/>
    <property type="match status" value="1"/>
</dbReference>
<dbReference type="EMBL" id="CAVLGL010000002">
    <property type="protein sequence ID" value="CAK1579786.1"/>
    <property type="molecule type" value="Genomic_DNA"/>
</dbReference>
<dbReference type="InterPro" id="IPR036397">
    <property type="entry name" value="RNaseH_sf"/>
</dbReference>
<dbReference type="SMART" id="SM00674">
    <property type="entry name" value="CENPB"/>
    <property type="match status" value="1"/>
</dbReference>
<evidence type="ECO:0000256" key="4">
    <source>
        <dbReference type="SAM" id="MobiDB-lite"/>
    </source>
</evidence>
<dbReference type="InterPro" id="IPR050863">
    <property type="entry name" value="CenT-Element_Derived"/>
</dbReference>
<dbReference type="InterPro" id="IPR009057">
    <property type="entry name" value="Homeodomain-like_sf"/>
</dbReference>
<feature type="region of interest" description="Disordered" evidence="4">
    <location>
        <begin position="507"/>
        <end position="537"/>
    </location>
</feature>
<dbReference type="PANTHER" id="PTHR19303:SF74">
    <property type="entry name" value="POGO TRANSPOSABLE ELEMENT WITH KRAB DOMAIN"/>
    <property type="match status" value="1"/>
</dbReference>
<comment type="subcellular location">
    <subcellularLocation>
        <location evidence="1">Nucleus</location>
    </subcellularLocation>
</comment>
<dbReference type="Pfam" id="PF05225">
    <property type="entry name" value="HTH_psq"/>
    <property type="match status" value="1"/>
</dbReference>
<keyword evidence="2" id="KW-0238">DNA-binding</keyword>
<evidence type="ECO:0000256" key="2">
    <source>
        <dbReference type="ARBA" id="ARBA00023125"/>
    </source>
</evidence>
<dbReference type="GO" id="GO:0003677">
    <property type="term" value="F:DNA binding"/>
    <property type="evidence" value="ECO:0007669"/>
    <property type="project" value="UniProtKB-KW"/>
</dbReference>
<evidence type="ECO:0000256" key="1">
    <source>
        <dbReference type="ARBA" id="ARBA00004123"/>
    </source>
</evidence>
<keyword evidence="3" id="KW-0539">Nucleus</keyword>
<dbReference type="AlphaFoldDB" id="A0AAV1K9K5"/>
<organism evidence="6 7">
    <name type="scientific">Parnassius mnemosyne</name>
    <name type="common">clouded apollo</name>
    <dbReference type="NCBI Taxonomy" id="213953"/>
    <lineage>
        <taxon>Eukaryota</taxon>
        <taxon>Metazoa</taxon>
        <taxon>Ecdysozoa</taxon>
        <taxon>Arthropoda</taxon>
        <taxon>Hexapoda</taxon>
        <taxon>Insecta</taxon>
        <taxon>Pterygota</taxon>
        <taxon>Neoptera</taxon>
        <taxon>Endopterygota</taxon>
        <taxon>Lepidoptera</taxon>
        <taxon>Glossata</taxon>
        <taxon>Ditrysia</taxon>
        <taxon>Papilionoidea</taxon>
        <taxon>Papilionidae</taxon>
        <taxon>Parnassiinae</taxon>
        <taxon>Parnassini</taxon>
        <taxon>Parnassius</taxon>
        <taxon>Driopa</taxon>
    </lineage>
</organism>
<dbReference type="SUPFAM" id="SSF46689">
    <property type="entry name" value="Homeodomain-like"/>
    <property type="match status" value="1"/>
</dbReference>
<feature type="compositionally biased region" description="Basic and acidic residues" evidence="4">
    <location>
        <begin position="507"/>
        <end position="519"/>
    </location>
</feature>
<feature type="compositionally biased region" description="Basic and acidic residues" evidence="4">
    <location>
        <begin position="589"/>
        <end position="624"/>
    </location>
</feature>
<feature type="compositionally biased region" description="Acidic residues" evidence="4">
    <location>
        <begin position="657"/>
        <end position="683"/>
    </location>
</feature>
<dbReference type="Proteomes" id="UP001314205">
    <property type="component" value="Unassembled WGS sequence"/>
</dbReference>
<dbReference type="Pfam" id="PF03221">
    <property type="entry name" value="HTH_Tnp_Tc5"/>
    <property type="match status" value="1"/>
</dbReference>
<feature type="compositionally biased region" description="Polar residues" evidence="4">
    <location>
        <begin position="520"/>
        <end position="537"/>
    </location>
</feature>
<dbReference type="Pfam" id="PF03184">
    <property type="entry name" value="DDE_1"/>
    <property type="match status" value="1"/>
</dbReference>
<dbReference type="PROSITE" id="PS51253">
    <property type="entry name" value="HTH_CENPB"/>
    <property type="match status" value="1"/>
</dbReference>
<dbReference type="Gene3D" id="1.10.10.60">
    <property type="entry name" value="Homeodomain-like"/>
    <property type="match status" value="1"/>
</dbReference>
<accession>A0AAV1K9K5</accession>
<protein>
    <recommendedName>
        <fullName evidence="5">HTH CENPB-type domain-containing protein</fullName>
    </recommendedName>
</protein>
<comment type="caution">
    <text evidence="6">The sequence shown here is derived from an EMBL/GenBank/DDBJ whole genome shotgun (WGS) entry which is preliminary data.</text>
</comment>
<reference evidence="6 7" key="1">
    <citation type="submission" date="2023-11" db="EMBL/GenBank/DDBJ databases">
        <authorList>
            <person name="Hedman E."/>
            <person name="Englund M."/>
            <person name="Stromberg M."/>
            <person name="Nyberg Akerstrom W."/>
            <person name="Nylinder S."/>
            <person name="Jareborg N."/>
            <person name="Kallberg Y."/>
            <person name="Kronander E."/>
        </authorList>
    </citation>
    <scope>NUCLEOTIDE SEQUENCE [LARGE SCALE GENOMIC DNA]</scope>
</reference>
<evidence type="ECO:0000313" key="6">
    <source>
        <dbReference type="EMBL" id="CAK1579786.1"/>
    </source>
</evidence>
<sequence>MPPIKGKMFCYSEADMEAAIEECRRGVPTATAAKKFGVPRVTLLNKIKGKTPIKRKMGRNCYMTEEIEKMLVTWAKAMVKQGFPIGKDNLQDSVKKIVDDLNLETPFKNGRPGKRWYSSFLKRHPDLITRHPQNLTTSRASVTTSQLKNWFEEVNIYLNDNNYRDILNEPQRIFNMDETAFFLNPKGNKVLAPKGEKSVYQQINADEKECFTVLLGGNATGDVLPPMVIFKYERIPRELSLSVPETWSLGRSDNGWMTRETFYEYICNIFNKWLDDNNVPRPVLLFIDGHTSHLSFQVSKFCSENGIILIALFPNATHLLQPMDVAVFRSLKGAWKTAVHSWRLENIDSPALRKIHFCPLLNKVLKDTLTPAIFQNGFRKCGLMPWNPDEVCCIPEPLTNDLADLQAMAKIKELEIGINFLDKYIDAEKIYQFKGCNEWLGVKEDISLFQFYKKVEELLNESKKNLTSSTTLTSQDLISEQSSTTAIKTLAMNDENLNVTLDIITEDPKTPSKVPDDNISRNTQNNTNINSLTMPSTSTQHISAENSSKDMIIPSPFKRALFWPTPKENCKKRKKEKIPSVASSLQWQKYHESKEKKKTELEEEKKRKAEERKMKKKQNEEARQLKTAHKLANKNLKTVKKKINNTEYSSDTSTDTEWVESGDSMDDVSDEHENDDEENVWLEQEEDIKQSDYVIVNFPGKKKFYKYVCIVQKVTRTDIEVMAMMCCDQSKTVFKENDNDISTISKSQIVEVLHPPKMIITGDRIKYKFDAPLQVDG</sequence>